<dbReference type="GO" id="GO:0004177">
    <property type="term" value="F:aminopeptidase activity"/>
    <property type="evidence" value="ECO:0007669"/>
    <property type="project" value="UniProtKB-KW"/>
</dbReference>
<dbReference type="Gene3D" id="3.40.50.1820">
    <property type="entry name" value="alpha/beta hydrolase"/>
    <property type="match status" value="1"/>
</dbReference>
<keyword evidence="2" id="KW-1185">Reference proteome</keyword>
<dbReference type="KEGG" id="acou:A5CBH24_05060"/>
<reference evidence="2" key="1">
    <citation type="submission" date="2019-06" db="EMBL/GenBank/DDBJ databases">
        <title>Alistipes onderdonkii subsp. vulgaris subsp. nov., Alistipes dispar sp. nov. and Alistipes communis sp. nov., isolated from human faeces, and creation of Alistipes onderdonkii subsp. onderdonkii subsp. nov.</title>
        <authorList>
            <person name="Sakamoto M."/>
            <person name="Ikeyama N."/>
            <person name="Ogata Y."/>
            <person name="Suda W."/>
            <person name="Iino T."/>
            <person name="Hattori M."/>
            <person name="Ohkuma M."/>
        </authorList>
    </citation>
    <scope>NUCLEOTIDE SEQUENCE [LARGE SCALE GENOMIC DNA]</scope>
    <source>
        <strain evidence="2">5CBH24</strain>
    </source>
</reference>
<organism evidence="1 2">
    <name type="scientific">Alistipes communis</name>
    <dbReference type="NCBI Taxonomy" id="2585118"/>
    <lineage>
        <taxon>Bacteria</taxon>
        <taxon>Pseudomonadati</taxon>
        <taxon>Bacteroidota</taxon>
        <taxon>Bacteroidia</taxon>
        <taxon>Bacteroidales</taxon>
        <taxon>Rikenellaceae</taxon>
        <taxon>Alistipes</taxon>
    </lineage>
</organism>
<sequence length="421" mass="48973">MVLAAVFVLPAVARTPLQQRLEKLERAVEVTPLESTRFDEKYELVLRQPLDWQAPEKGSFTHRIVVSHAGFDRPTILVTEGYGAKYAYRPDYREELSQLLDANIVFVEHRYFLGSTPDPRDWHYLTAEASACDLHDVRQLLGTIYPGKWIATGISKGGTTTMLYATFFPGDVDGYVPYVGPVNRSREDGRHEKFLRRVGTADERAAVERFQTEVLRRRDRLMPRFEAYCRKKGYEFRAPLTEIYDLCALEYAFSFWQWGSNSYEIPATSATDDELFDYFIGAVDPEYFVRETPTTSFFVQAARELGYYGYDTRPLRKYLSIRNSKDYLRRIFLPDELRDLDFDRTLYRRMHRYLKREDPNMVMIYGANDPWTASGAAWAVTPRKRNMKLFVQPGGSHRTRIATLPESMREEAIAAIRGWLE</sequence>
<proteinExistence type="predicted"/>
<dbReference type="Proteomes" id="UP000318946">
    <property type="component" value="Chromosome"/>
</dbReference>
<dbReference type="Pfam" id="PF05576">
    <property type="entry name" value="Peptidase_S37"/>
    <property type="match status" value="1"/>
</dbReference>
<keyword evidence="1" id="KW-0645">Protease</keyword>
<gene>
    <name evidence="1" type="ORF">A5CBH24_05060</name>
</gene>
<accession>A0A4Y1WQ10</accession>
<keyword evidence="1" id="KW-0378">Hydrolase</keyword>
<dbReference type="SUPFAM" id="SSF53474">
    <property type="entry name" value="alpha/beta-Hydrolases"/>
    <property type="match status" value="1"/>
</dbReference>
<keyword evidence="1" id="KW-0031">Aminopeptidase</keyword>
<dbReference type="InterPro" id="IPR029058">
    <property type="entry name" value="AB_hydrolase_fold"/>
</dbReference>
<dbReference type="EMBL" id="AP019735">
    <property type="protein sequence ID" value="BBL03193.1"/>
    <property type="molecule type" value="Genomic_DNA"/>
</dbReference>
<dbReference type="InterPro" id="IPR008761">
    <property type="entry name" value="Peptidase_S37"/>
</dbReference>
<evidence type="ECO:0000313" key="1">
    <source>
        <dbReference type="EMBL" id="BBL03193.1"/>
    </source>
</evidence>
<protein>
    <submittedName>
        <fullName evidence="1">Tripeptidyl aminopeptidase</fullName>
    </submittedName>
</protein>
<dbReference type="AlphaFoldDB" id="A0A4Y1WQ10"/>
<evidence type="ECO:0000313" key="2">
    <source>
        <dbReference type="Proteomes" id="UP000318946"/>
    </source>
</evidence>
<name>A0A4Y1WQ10_9BACT</name>